<keyword evidence="4" id="KW-0547">Nucleotide-binding</keyword>
<name>A0A9R0SSU4_TRITD</name>
<dbReference type="InterPro" id="IPR041118">
    <property type="entry name" value="Rx_N"/>
</dbReference>
<dbReference type="GO" id="GO:0043531">
    <property type="term" value="F:ADP binding"/>
    <property type="evidence" value="ECO:0007669"/>
    <property type="project" value="InterPro"/>
</dbReference>
<dbReference type="FunFam" id="3.40.50.300:FF:001091">
    <property type="entry name" value="Probable disease resistance protein At1g61300"/>
    <property type="match status" value="1"/>
</dbReference>
<dbReference type="Gene3D" id="1.10.10.10">
    <property type="entry name" value="Winged helix-like DNA-binding domain superfamily/Winged helix DNA-binding domain"/>
    <property type="match status" value="1"/>
</dbReference>
<evidence type="ECO:0000313" key="11">
    <source>
        <dbReference type="EMBL" id="VAI00297.1"/>
    </source>
</evidence>
<evidence type="ECO:0000256" key="3">
    <source>
        <dbReference type="ARBA" id="ARBA00022737"/>
    </source>
</evidence>
<dbReference type="GO" id="GO:0002758">
    <property type="term" value="P:innate immune response-activating signaling pathway"/>
    <property type="evidence" value="ECO:0007669"/>
    <property type="project" value="UniProtKB-ARBA"/>
</dbReference>
<dbReference type="Gene3D" id="3.40.50.300">
    <property type="entry name" value="P-loop containing nucleotide triphosphate hydrolases"/>
    <property type="match status" value="1"/>
</dbReference>
<keyword evidence="5" id="KW-0611">Plant defense</keyword>
<evidence type="ECO:0000313" key="12">
    <source>
        <dbReference type="Proteomes" id="UP000324705"/>
    </source>
</evidence>
<dbReference type="InterPro" id="IPR042197">
    <property type="entry name" value="Apaf_helical"/>
</dbReference>
<dbReference type="OMA" id="ICKSICF"/>
<dbReference type="Pfam" id="PF00931">
    <property type="entry name" value="NB-ARC"/>
    <property type="match status" value="1"/>
</dbReference>
<dbReference type="PANTHER" id="PTHR23155:SF1181">
    <property type="entry name" value="OS08G0170200 PROTEIN"/>
    <property type="match status" value="1"/>
</dbReference>
<dbReference type="InterPro" id="IPR032675">
    <property type="entry name" value="LRR_dom_sf"/>
</dbReference>
<evidence type="ECO:0000259" key="10">
    <source>
        <dbReference type="Pfam" id="PF23598"/>
    </source>
</evidence>
<evidence type="ECO:0000259" key="9">
    <source>
        <dbReference type="Pfam" id="PF23559"/>
    </source>
</evidence>
<sequence>MDVETGAMGSLILKLGELLKEEYKLQAGVKEDVQCLKRELTSVYAALRNVSGVPWDQADLHVKIWAGKARDMSYEIEDMVDRFLVRVEGLEPDVGNLQCLMKKMGDWLTKGKIQHKMASETEDIKANEVGAYSTGATMVDPRPLDRKELVGIDDSLNEVTNILSDGDGDVSKQLKMLSIVGFGGVGKTTLAKAVYDKLQAQFDCSAFVPVGQSPDVKKLLNDIIFGINKRMYPGLDERQLIDQLRGLLKNKRYFIVVDDIWSVRTLEMLKCAFVDNNCGSRIITTTRFLQVAGETGEVYSLKPLSRELSVELFNTRLFDGKRKCSYDRPTEAYDKILHKCGGVPLIIITMAGLLVGKPVESWSKVYNGVGINDENSLQTARRMLSLVYLDLPCHLRTCLLYLSIYPEDRMIEKDSLIWKWVAEGFVHKEAEVGLYETGERYFNELISKNMIQPVERSQHDGIIIGCRVHDMVLDMINVIAKEENFVTILNGYEYNNSSYICARRLAVGQRQDALVSTSMHQVRSFHTMCLDEFLPSLSCFQVLRVLALEGDILSEQNSSCLEHLGKLVHLRYLGLGKMVDVFELPKEIGDLKFLQILDLGCDTLEELPQSVCQLSQLKCLRFDGTRARVPDWIGNLTSLQELLLGSVNRPSNFVSEVGKLTELRKLRISGCLWLNSVSSVKAWAGSLVKLQKIKVLDVQRIYFDILSSC</sequence>
<comment type="similarity">
    <text evidence="1">Belongs to the disease resistance NB-LRR family.</text>
</comment>
<evidence type="ECO:0000259" key="7">
    <source>
        <dbReference type="Pfam" id="PF00931"/>
    </source>
</evidence>
<dbReference type="CDD" id="cd14798">
    <property type="entry name" value="RX-CC_like"/>
    <property type="match status" value="1"/>
</dbReference>
<dbReference type="Pfam" id="PF18052">
    <property type="entry name" value="Rx_N"/>
    <property type="match status" value="1"/>
</dbReference>
<dbReference type="GO" id="GO:0042742">
    <property type="term" value="P:defense response to bacterium"/>
    <property type="evidence" value="ECO:0007669"/>
    <property type="project" value="UniProtKB-ARBA"/>
</dbReference>
<dbReference type="PANTHER" id="PTHR23155">
    <property type="entry name" value="DISEASE RESISTANCE PROTEIN RP"/>
    <property type="match status" value="1"/>
</dbReference>
<dbReference type="FunFam" id="1.10.10.10:FF:000322">
    <property type="entry name" value="Probable disease resistance protein At1g63360"/>
    <property type="match status" value="1"/>
</dbReference>
<keyword evidence="6" id="KW-0175">Coiled coil</keyword>
<dbReference type="SUPFAM" id="SSF52047">
    <property type="entry name" value="RNI-like"/>
    <property type="match status" value="1"/>
</dbReference>
<dbReference type="Gramene" id="TRITD4Av1G263330.1">
    <property type="protein sequence ID" value="TRITD4Av1G263330.1"/>
    <property type="gene ID" value="TRITD4Av1G263330"/>
</dbReference>
<accession>A0A9R0SSU4</accession>
<dbReference type="Gene3D" id="1.20.5.4130">
    <property type="match status" value="1"/>
</dbReference>
<keyword evidence="12" id="KW-1185">Reference proteome</keyword>
<dbReference type="InterPro" id="IPR027417">
    <property type="entry name" value="P-loop_NTPase"/>
</dbReference>
<organism evidence="11 12">
    <name type="scientific">Triticum turgidum subsp. durum</name>
    <name type="common">Durum wheat</name>
    <name type="synonym">Triticum durum</name>
    <dbReference type="NCBI Taxonomy" id="4567"/>
    <lineage>
        <taxon>Eukaryota</taxon>
        <taxon>Viridiplantae</taxon>
        <taxon>Streptophyta</taxon>
        <taxon>Embryophyta</taxon>
        <taxon>Tracheophyta</taxon>
        <taxon>Spermatophyta</taxon>
        <taxon>Magnoliopsida</taxon>
        <taxon>Liliopsida</taxon>
        <taxon>Poales</taxon>
        <taxon>Poaceae</taxon>
        <taxon>BOP clade</taxon>
        <taxon>Pooideae</taxon>
        <taxon>Triticodae</taxon>
        <taxon>Triticeae</taxon>
        <taxon>Triticinae</taxon>
        <taxon>Triticum</taxon>
    </lineage>
</organism>
<dbReference type="GO" id="GO:0009626">
    <property type="term" value="P:plant-type hypersensitive response"/>
    <property type="evidence" value="ECO:0007669"/>
    <property type="project" value="UniProtKB-ARBA"/>
</dbReference>
<feature type="domain" description="NB-ARC" evidence="7">
    <location>
        <begin position="154"/>
        <end position="319"/>
    </location>
</feature>
<dbReference type="InterPro" id="IPR036388">
    <property type="entry name" value="WH-like_DNA-bd_sf"/>
</dbReference>
<dbReference type="InterPro" id="IPR058922">
    <property type="entry name" value="WHD_DRP"/>
</dbReference>
<dbReference type="InterPro" id="IPR055414">
    <property type="entry name" value="LRR_R13L4/SHOC2-like"/>
</dbReference>
<evidence type="ECO:0000259" key="8">
    <source>
        <dbReference type="Pfam" id="PF18052"/>
    </source>
</evidence>
<feature type="domain" description="Disease resistance R13L4/SHOC-2-like LRR" evidence="10">
    <location>
        <begin position="521"/>
        <end position="699"/>
    </location>
</feature>
<dbReference type="InterPro" id="IPR044974">
    <property type="entry name" value="Disease_R_plants"/>
</dbReference>
<dbReference type="SUPFAM" id="SSF52540">
    <property type="entry name" value="P-loop containing nucleoside triphosphate hydrolases"/>
    <property type="match status" value="1"/>
</dbReference>
<dbReference type="EMBL" id="LT934117">
    <property type="protein sequence ID" value="VAI00297.1"/>
    <property type="molecule type" value="Genomic_DNA"/>
</dbReference>
<dbReference type="Gene3D" id="1.10.8.430">
    <property type="entry name" value="Helical domain of apoptotic protease-activating factors"/>
    <property type="match status" value="1"/>
</dbReference>
<evidence type="ECO:0000256" key="2">
    <source>
        <dbReference type="ARBA" id="ARBA00022614"/>
    </source>
</evidence>
<gene>
    <name evidence="11" type="ORF">TRITD_4Av1G263330</name>
</gene>
<keyword evidence="2" id="KW-0433">Leucine-rich repeat</keyword>
<protein>
    <submittedName>
        <fullName evidence="11">Uncharacterized protein</fullName>
    </submittedName>
</protein>
<dbReference type="Pfam" id="PF23559">
    <property type="entry name" value="WHD_DRP"/>
    <property type="match status" value="1"/>
</dbReference>
<dbReference type="PRINTS" id="PR00364">
    <property type="entry name" value="DISEASERSIST"/>
</dbReference>
<evidence type="ECO:0000256" key="1">
    <source>
        <dbReference type="ARBA" id="ARBA00008894"/>
    </source>
</evidence>
<proteinExistence type="inferred from homology"/>
<dbReference type="InterPro" id="IPR038005">
    <property type="entry name" value="RX-like_CC"/>
</dbReference>
<feature type="domain" description="Disease resistance N-terminal" evidence="8">
    <location>
        <begin position="7"/>
        <end position="91"/>
    </location>
</feature>
<feature type="domain" description="Disease resistance protein winged helix" evidence="9">
    <location>
        <begin position="404"/>
        <end position="476"/>
    </location>
</feature>
<dbReference type="Pfam" id="PF23598">
    <property type="entry name" value="LRR_14"/>
    <property type="match status" value="1"/>
</dbReference>
<evidence type="ECO:0000256" key="4">
    <source>
        <dbReference type="ARBA" id="ARBA00022741"/>
    </source>
</evidence>
<evidence type="ECO:0000256" key="5">
    <source>
        <dbReference type="ARBA" id="ARBA00022821"/>
    </source>
</evidence>
<dbReference type="AlphaFoldDB" id="A0A9R0SSU4"/>
<evidence type="ECO:0000256" key="6">
    <source>
        <dbReference type="ARBA" id="ARBA00023054"/>
    </source>
</evidence>
<keyword evidence="3" id="KW-0677">Repeat</keyword>
<reference evidence="11 12" key="1">
    <citation type="submission" date="2017-09" db="EMBL/GenBank/DDBJ databases">
        <authorList>
            <consortium name="International Durum Wheat Genome Sequencing Consortium (IDWGSC)"/>
            <person name="Milanesi L."/>
        </authorList>
    </citation>
    <scope>NUCLEOTIDE SEQUENCE [LARGE SCALE GENOMIC DNA]</scope>
    <source>
        <strain evidence="12">cv. Svevo</strain>
    </source>
</reference>
<dbReference type="Gene3D" id="3.80.10.10">
    <property type="entry name" value="Ribonuclease Inhibitor"/>
    <property type="match status" value="1"/>
</dbReference>
<dbReference type="Proteomes" id="UP000324705">
    <property type="component" value="Chromosome 4A"/>
</dbReference>
<dbReference type="InterPro" id="IPR002182">
    <property type="entry name" value="NB-ARC"/>
</dbReference>